<comment type="caution">
    <text evidence="1">The sequence shown here is derived from an EMBL/GenBank/DDBJ whole genome shotgun (WGS) entry which is preliminary data.</text>
</comment>
<evidence type="ECO:0000313" key="1">
    <source>
        <dbReference type="EMBL" id="KAF3455993.1"/>
    </source>
</evidence>
<keyword evidence="2" id="KW-1185">Reference proteome</keyword>
<sequence>MALSSTAVNAVDSKMGSPIGVQQRRFSWSVWLHHLYIGSLGEVPVIFDALLIIGLPDRPNAHFKLSRLVLRKDIKVCPSLKVAQ</sequence>
<gene>
    <name evidence="1" type="ORF">FNV43_RR00636</name>
</gene>
<protein>
    <submittedName>
        <fullName evidence="1">Uncharacterized protein</fullName>
    </submittedName>
</protein>
<evidence type="ECO:0000313" key="2">
    <source>
        <dbReference type="Proteomes" id="UP000796880"/>
    </source>
</evidence>
<accession>A0A8K0MS75</accession>
<proteinExistence type="predicted"/>
<dbReference type="EMBL" id="VOIH02000001">
    <property type="protein sequence ID" value="KAF3455993.1"/>
    <property type="molecule type" value="Genomic_DNA"/>
</dbReference>
<reference evidence="1" key="1">
    <citation type="submission" date="2020-03" db="EMBL/GenBank/DDBJ databases">
        <title>A high-quality chromosome-level genome assembly of a woody plant with both climbing and erect habits, Rhamnella rubrinervis.</title>
        <authorList>
            <person name="Lu Z."/>
            <person name="Yang Y."/>
            <person name="Zhu X."/>
            <person name="Sun Y."/>
        </authorList>
    </citation>
    <scope>NUCLEOTIDE SEQUENCE</scope>
    <source>
        <strain evidence="1">BYM</strain>
        <tissue evidence="1">Leaf</tissue>
    </source>
</reference>
<organism evidence="1 2">
    <name type="scientific">Rhamnella rubrinervis</name>
    <dbReference type="NCBI Taxonomy" id="2594499"/>
    <lineage>
        <taxon>Eukaryota</taxon>
        <taxon>Viridiplantae</taxon>
        <taxon>Streptophyta</taxon>
        <taxon>Embryophyta</taxon>
        <taxon>Tracheophyta</taxon>
        <taxon>Spermatophyta</taxon>
        <taxon>Magnoliopsida</taxon>
        <taxon>eudicotyledons</taxon>
        <taxon>Gunneridae</taxon>
        <taxon>Pentapetalae</taxon>
        <taxon>rosids</taxon>
        <taxon>fabids</taxon>
        <taxon>Rosales</taxon>
        <taxon>Rhamnaceae</taxon>
        <taxon>rhamnoid group</taxon>
        <taxon>Rhamneae</taxon>
        <taxon>Rhamnella</taxon>
    </lineage>
</organism>
<dbReference type="AlphaFoldDB" id="A0A8K0MS75"/>
<dbReference type="OrthoDB" id="10591006at2759"/>
<dbReference type="Proteomes" id="UP000796880">
    <property type="component" value="Unassembled WGS sequence"/>
</dbReference>
<name>A0A8K0MS75_9ROSA</name>